<proteinExistence type="predicted"/>
<evidence type="ECO:0000313" key="2">
    <source>
        <dbReference type="Proteomes" id="UP001415857"/>
    </source>
</evidence>
<keyword evidence="2" id="KW-1185">Reference proteome</keyword>
<organism evidence="1 2">
    <name type="scientific">Liquidambar formosana</name>
    <name type="common">Formosan gum</name>
    <dbReference type="NCBI Taxonomy" id="63359"/>
    <lineage>
        <taxon>Eukaryota</taxon>
        <taxon>Viridiplantae</taxon>
        <taxon>Streptophyta</taxon>
        <taxon>Embryophyta</taxon>
        <taxon>Tracheophyta</taxon>
        <taxon>Spermatophyta</taxon>
        <taxon>Magnoliopsida</taxon>
        <taxon>eudicotyledons</taxon>
        <taxon>Gunneridae</taxon>
        <taxon>Pentapetalae</taxon>
        <taxon>Saxifragales</taxon>
        <taxon>Altingiaceae</taxon>
        <taxon>Liquidambar</taxon>
    </lineage>
</organism>
<reference evidence="1 2" key="1">
    <citation type="journal article" date="2024" name="Plant J.">
        <title>Genome sequences and population genomics reveal climatic adaptation and genomic divergence between two closely related sweetgum species.</title>
        <authorList>
            <person name="Xu W.Q."/>
            <person name="Ren C.Q."/>
            <person name="Zhang X.Y."/>
            <person name="Comes H.P."/>
            <person name="Liu X.H."/>
            <person name="Li Y.G."/>
            <person name="Kettle C.J."/>
            <person name="Jalonen R."/>
            <person name="Gaisberger H."/>
            <person name="Ma Y.Z."/>
            <person name="Qiu Y.X."/>
        </authorList>
    </citation>
    <scope>NUCLEOTIDE SEQUENCE [LARGE SCALE GENOMIC DNA]</scope>
    <source>
        <strain evidence="1">Hangzhou</strain>
    </source>
</reference>
<dbReference type="Proteomes" id="UP001415857">
    <property type="component" value="Unassembled WGS sequence"/>
</dbReference>
<evidence type="ECO:0000313" key="1">
    <source>
        <dbReference type="EMBL" id="KAK9266437.1"/>
    </source>
</evidence>
<sequence>MVKDGGKEEIIAVANLAKRCLNLNGKKRPTMREVAMELEAIKRSRGGFTIEQNHEGGICQS</sequence>
<dbReference type="EMBL" id="JBBPBK010000144">
    <property type="protein sequence ID" value="KAK9266437.1"/>
    <property type="molecule type" value="Genomic_DNA"/>
</dbReference>
<comment type="caution">
    <text evidence="1">The sequence shown here is derived from an EMBL/GenBank/DDBJ whole genome shotgun (WGS) entry which is preliminary data.</text>
</comment>
<dbReference type="AlphaFoldDB" id="A0AAP0N6C0"/>
<name>A0AAP0N6C0_LIQFO</name>
<gene>
    <name evidence="1" type="ORF">L1049_007439</name>
</gene>
<accession>A0AAP0N6C0</accession>
<dbReference type="Gene3D" id="1.10.510.10">
    <property type="entry name" value="Transferase(Phosphotransferase) domain 1"/>
    <property type="match status" value="1"/>
</dbReference>
<protein>
    <submittedName>
        <fullName evidence="1">Uncharacterized protein</fullName>
    </submittedName>
</protein>